<dbReference type="PANTHER" id="PTHR30007">
    <property type="entry name" value="PHP DOMAIN PROTEIN"/>
    <property type="match status" value="1"/>
</dbReference>
<dbReference type="EMBL" id="JACHDD010000001">
    <property type="protein sequence ID" value="MBB5422580.1"/>
    <property type="molecule type" value="Genomic_DNA"/>
</dbReference>
<dbReference type="Proteomes" id="UP000592780">
    <property type="component" value="Unassembled WGS sequence"/>
</dbReference>
<protein>
    <submittedName>
        <fullName evidence="2">Transposase</fullName>
    </submittedName>
</protein>
<dbReference type="PANTHER" id="PTHR30007:SF0">
    <property type="entry name" value="TRANSPOSASE"/>
    <property type="match status" value="1"/>
</dbReference>
<organism evidence="2 3">
    <name type="scientific">Paraburkholderia atlantica</name>
    <dbReference type="NCBI Taxonomy" id="2654982"/>
    <lineage>
        <taxon>Bacteria</taxon>
        <taxon>Pseudomonadati</taxon>
        <taxon>Pseudomonadota</taxon>
        <taxon>Betaproteobacteria</taxon>
        <taxon>Burkholderiales</taxon>
        <taxon>Burkholderiaceae</taxon>
        <taxon>Paraburkholderia</taxon>
    </lineage>
</organism>
<reference evidence="2 3" key="1">
    <citation type="submission" date="2020-08" db="EMBL/GenBank/DDBJ databases">
        <title>Genomic Encyclopedia of Type Strains, Phase IV (KMG-V): Genome sequencing to study the core and pangenomes of soil and plant-associated prokaryotes.</title>
        <authorList>
            <person name="Whitman W."/>
        </authorList>
    </citation>
    <scope>NUCLEOTIDE SEQUENCE [LARGE SCALE GENOMIC DNA]</scope>
    <source>
        <strain evidence="2 3">JPY158</strain>
    </source>
</reference>
<evidence type="ECO:0000313" key="3">
    <source>
        <dbReference type="Proteomes" id="UP000592780"/>
    </source>
</evidence>
<gene>
    <name evidence="2" type="ORF">HDG40_000721</name>
</gene>
<dbReference type="InterPro" id="IPR025668">
    <property type="entry name" value="Tnp_DDE_dom"/>
</dbReference>
<feature type="domain" description="Transposase DDE" evidence="1">
    <location>
        <begin position="31"/>
        <end position="82"/>
    </location>
</feature>
<name>A0A7W8Q3E8_PARAM</name>
<evidence type="ECO:0000313" key="2">
    <source>
        <dbReference type="EMBL" id="MBB5422580.1"/>
    </source>
</evidence>
<proteinExistence type="predicted"/>
<evidence type="ECO:0000259" key="1">
    <source>
        <dbReference type="Pfam" id="PF13586"/>
    </source>
</evidence>
<keyword evidence="3" id="KW-1185">Reference proteome</keyword>
<dbReference type="Pfam" id="PF13586">
    <property type="entry name" value="DDE_Tnp_1_2"/>
    <property type="match status" value="1"/>
</dbReference>
<dbReference type="AlphaFoldDB" id="A0A7W8Q3E8"/>
<comment type="caution">
    <text evidence="2">The sequence shown here is derived from an EMBL/GenBank/DDBJ whole genome shotgun (WGS) entry which is preliminary data.</text>
</comment>
<sequence length="92" mass="10267">MAFANQGDTGEEPAQAAFDEGIGLQAIRLAKAKKGFALLPRRWVVERSLGWLNRFRLLARDYERLSETLAGLHFKAVSVLMLVHFVNLPNSA</sequence>
<accession>A0A7W8Q3E8</accession>